<dbReference type="HOGENOM" id="CLU_1845837_0_0_1"/>
<reference evidence="3" key="2">
    <citation type="submission" date="2015-01" db="EMBL/GenBank/DDBJ databases">
        <title>Evolutionary Origins and Diversification of the Mycorrhizal Mutualists.</title>
        <authorList>
            <consortium name="DOE Joint Genome Institute"/>
            <consortium name="Mycorrhizal Genomics Consortium"/>
            <person name="Kohler A."/>
            <person name="Kuo A."/>
            <person name="Nagy L.G."/>
            <person name="Floudas D."/>
            <person name="Copeland A."/>
            <person name="Barry K.W."/>
            <person name="Cichocki N."/>
            <person name="Veneault-Fourrey C."/>
            <person name="LaButti K."/>
            <person name="Lindquist E.A."/>
            <person name="Lipzen A."/>
            <person name="Lundell T."/>
            <person name="Morin E."/>
            <person name="Murat C."/>
            <person name="Riley R."/>
            <person name="Ohm R."/>
            <person name="Sun H."/>
            <person name="Tunlid A."/>
            <person name="Henrissat B."/>
            <person name="Grigoriev I.V."/>
            <person name="Hibbett D.S."/>
            <person name="Martin F."/>
        </authorList>
    </citation>
    <scope>NUCLEOTIDE SEQUENCE [LARGE SCALE GENOMIC DNA]</scope>
    <source>
        <strain evidence="3">F 1598</strain>
    </source>
</reference>
<evidence type="ECO:0000313" key="3">
    <source>
        <dbReference type="Proteomes" id="UP000054166"/>
    </source>
</evidence>
<dbReference type="SUPFAM" id="SSF51735">
    <property type="entry name" value="NAD(P)-binding Rossmann-fold domains"/>
    <property type="match status" value="1"/>
</dbReference>
<dbReference type="EMBL" id="KN832979">
    <property type="protein sequence ID" value="KIM87459.1"/>
    <property type="molecule type" value="Genomic_DNA"/>
</dbReference>
<keyword evidence="1" id="KW-0732">Signal</keyword>
<feature type="chain" id="PRO_5002177507" description="Ketoreductase (KR) domain-containing protein" evidence="1">
    <location>
        <begin position="28"/>
        <end position="139"/>
    </location>
</feature>
<dbReference type="AlphaFoldDB" id="A0A0C3G6L1"/>
<evidence type="ECO:0000313" key="2">
    <source>
        <dbReference type="EMBL" id="KIM87459.1"/>
    </source>
</evidence>
<name>A0A0C3G6L1_PILCF</name>
<feature type="signal peptide" evidence="1">
    <location>
        <begin position="1"/>
        <end position="27"/>
    </location>
</feature>
<sequence length="139" mass="15577">MWRRSNLWLIVTVPILFIINHRQHVDTFVTGSNQGLGFETARHLPKYPHVHLFVSGQNLTSVQEALEKITKEEDCKAVVDSVVIDVVDDDSIKAGVKEVEIKLNGAGLDVLVVSSPWLALSNNSPLDKCVYAEQRRRCV</sequence>
<protein>
    <recommendedName>
        <fullName evidence="4">Ketoreductase (KR) domain-containing protein</fullName>
    </recommendedName>
</protein>
<reference evidence="2 3" key="1">
    <citation type="submission" date="2014-04" db="EMBL/GenBank/DDBJ databases">
        <authorList>
            <consortium name="DOE Joint Genome Institute"/>
            <person name="Kuo A."/>
            <person name="Tarkka M."/>
            <person name="Buscot F."/>
            <person name="Kohler A."/>
            <person name="Nagy L.G."/>
            <person name="Floudas D."/>
            <person name="Copeland A."/>
            <person name="Barry K.W."/>
            <person name="Cichocki N."/>
            <person name="Veneault-Fourrey C."/>
            <person name="LaButti K."/>
            <person name="Lindquist E.A."/>
            <person name="Lipzen A."/>
            <person name="Lundell T."/>
            <person name="Morin E."/>
            <person name="Murat C."/>
            <person name="Sun H."/>
            <person name="Tunlid A."/>
            <person name="Henrissat B."/>
            <person name="Grigoriev I.V."/>
            <person name="Hibbett D.S."/>
            <person name="Martin F."/>
            <person name="Nordberg H.P."/>
            <person name="Cantor M.N."/>
            <person name="Hua S.X."/>
        </authorList>
    </citation>
    <scope>NUCLEOTIDE SEQUENCE [LARGE SCALE GENOMIC DNA]</scope>
    <source>
        <strain evidence="2 3">F 1598</strain>
    </source>
</reference>
<dbReference type="InterPro" id="IPR002347">
    <property type="entry name" value="SDR_fam"/>
</dbReference>
<organism evidence="2 3">
    <name type="scientific">Piloderma croceum (strain F 1598)</name>
    <dbReference type="NCBI Taxonomy" id="765440"/>
    <lineage>
        <taxon>Eukaryota</taxon>
        <taxon>Fungi</taxon>
        <taxon>Dikarya</taxon>
        <taxon>Basidiomycota</taxon>
        <taxon>Agaricomycotina</taxon>
        <taxon>Agaricomycetes</taxon>
        <taxon>Agaricomycetidae</taxon>
        <taxon>Atheliales</taxon>
        <taxon>Atheliaceae</taxon>
        <taxon>Piloderma</taxon>
    </lineage>
</organism>
<gene>
    <name evidence="2" type="ORF">PILCRDRAFT_814986</name>
</gene>
<dbReference type="Pfam" id="PF00106">
    <property type="entry name" value="adh_short"/>
    <property type="match status" value="1"/>
</dbReference>
<dbReference type="InParanoid" id="A0A0C3G6L1"/>
<dbReference type="OrthoDB" id="1933717at2759"/>
<keyword evidence="3" id="KW-1185">Reference proteome</keyword>
<accession>A0A0C3G6L1</accession>
<proteinExistence type="predicted"/>
<dbReference type="InterPro" id="IPR036291">
    <property type="entry name" value="NAD(P)-bd_dom_sf"/>
</dbReference>
<evidence type="ECO:0008006" key="4">
    <source>
        <dbReference type="Google" id="ProtNLM"/>
    </source>
</evidence>
<dbReference type="Gene3D" id="3.40.50.720">
    <property type="entry name" value="NAD(P)-binding Rossmann-like Domain"/>
    <property type="match status" value="1"/>
</dbReference>
<evidence type="ECO:0000256" key="1">
    <source>
        <dbReference type="SAM" id="SignalP"/>
    </source>
</evidence>
<dbReference type="Proteomes" id="UP000054166">
    <property type="component" value="Unassembled WGS sequence"/>
</dbReference>